<keyword evidence="8" id="KW-0479">Metal-binding</keyword>
<evidence type="ECO:0000256" key="7">
    <source>
        <dbReference type="ARBA" id="ARBA00022553"/>
    </source>
</evidence>
<keyword evidence="10 23" id="KW-0378">Hydrolase</keyword>
<evidence type="ECO:0000313" key="27">
    <source>
        <dbReference type="Proteomes" id="UP001152795"/>
    </source>
</evidence>
<dbReference type="GO" id="GO:0004722">
    <property type="term" value="F:protein serine/threonine phosphatase activity"/>
    <property type="evidence" value="ECO:0007669"/>
    <property type="project" value="UniProtKB-EC"/>
</dbReference>
<dbReference type="Gene3D" id="3.60.40.10">
    <property type="entry name" value="PPM-type phosphatase domain"/>
    <property type="match status" value="1"/>
</dbReference>
<dbReference type="SMART" id="SM00332">
    <property type="entry name" value="PP2Cc"/>
    <property type="match status" value="1"/>
</dbReference>
<dbReference type="Proteomes" id="UP001152795">
    <property type="component" value="Unassembled WGS sequence"/>
</dbReference>
<keyword evidence="14" id="KW-0539">Nucleus</keyword>
<evidence type="ECO:0000256" key="23">
    <source>
        <dbReference type="RuleBase" id="RU003465"/>
    </source>
</evidence>
<comment type="catalytic activity">
    <reaction evidence="15">
        <text>O-phospho-L-seryl-[protein] + H2O = L-seryl-[protein] + phosphate</text>
        <dbReference type="Rhea" id="RHEA:20629"/>
        <dbReference type="Rhea" id="RHEA-COMP:9863"/>
        <dbReference type="Rhea" id="RHEA-COMP:11604"/>
        <dbReference type="ChEBI" id="CHEBI:15377"/>
        <dbReference type="ChEBI" id="CHEBI:29999"/>
        <dbReference type="ChEBI" id="CHEBI:43474"/>
        <dbReference type="ChEBI" id="CHEBI:83421"/>
        <dbReference type="EC" id="3.1.3.16"/>
    </reaction>
</comment>
<dbReference type="GO" id="GO:0005634">
    <property type="term" value="C:nucleus"/>
    <property type="evidence" value="ECO:0007669"/>
    <property type="project" value="UniProtKB-SubCell"/>
</dbReference>
<evidence type="ECO:0000256" key="4">
    <source>
        <dbReference type="ARBA" id="ARBA00004496"/>
    </source>
</evidence>
<dbReference type="FunFam" id="3.60.40.10:FF:000021">
    <property type="entry name" value="Protein phosphatase, Mg2+/Mn2+-dependent, 1E"/>
    <property type="match status" value="1"/>
</dbReference>
<dbReference type="InterPro" id="IPR015655">
    <property type="entry name" value="PP2C"/>
</dbReference>
<evidence type="ECO:0000256" key="6">
    <source>
        <dbReference type="ARBA" id="ARBA00022490"/>
    </source>
</evidence>
<comment type="caution">
    <text evidence="26">The sequence shown here is derived from an EMBL/GenBank/DDBJ whole genome shotgun (WGS) entry which is preliminary data.</text>
</comment>
<dbReference type="AlphaFoldDB" id="A0A7D9F1V0"/>
<evidence type="ECO:0000256" key="10">
    <source>
        <dbReference type="ARBA" id="ARBA00022801"/>
    </source>
</evidence>
<keyword evidence="12 23" id="KW-0904">Protein phosphatase</keyword>
<evidence type="ECO:0000313" key="26">
    <source>
        <dbReference type="EMBL" id="CAB4020611.1"/>
    </source>
</evidence>
<dbReference type="EC" id="3.1.3.16" evidence="5"/>
<keyword evidence="6" id="KW-0963">Cytoplasm</keyword>
<accession>A0A7D9F1V0</accession>
<evidence type="ECO:0000256" key="5">
    <source>
        <dbReference type="ARBA" id="ARBA00013081"/>
    </source>
</evidence>
<keyword evidence="27" id="KW-1185">Reference proteome</keyword>
<comment type="cofactor">
    <cofactor evidence="1">
        <name>Mn(2+)</name>
        <dbReference type="ChEBI" id="CHEBI:29035"/>
    </cofactor>
</comment>
<evidence type="ECO:0000256" key="13">
    <source>
        <dbReference type="ARBA" id="ARBA00023211"/>
    </source>
</evidence>
<comment type="subcellular location">
    <subcellularLocation>
        <location evidence="4">Cytoplasm</location>
    </subcellularLocation>
    <subcellularLocation>
        <location evidence="3">Nucleus</location>
    </subcellularLocation>
</comment>
<dbReference type="PANTHER" id="PTHR13832">
    <property type="entry name" value="PROTEIN PHOSPHATASE 2C"/>
    <property type="match status" value="1"/>
</dbReference>
<evidence type="ECO:0000256" key="22">
    <source>
        <dbReference type="ARBA" id="ARBA00079435"/>
    </source>
</evidence>
<dbReference type="PANTHER" id="PTHR13832:SF818">
    <property type="entry name" value="SD03870P"/>
    <property type="match status" value="1"/>
</dbReference>
<dbReference type="SUPFAM" id="SSF81606">
    <property type="entry name" value="PP2C-like"/>
    <property type="match status" value="1"/>
</dbReference>
<keyword evidence="7" id="KW-0597">Phosphoprotein</keyword>
<evidence type="ECO:0000256" key="18">
    <source>
        <dbReference type="ARBA" id="ARBA00070214"/>
    </source>
</evidence>
<organism evidence="26 27">
    <name type="scientific">Paramuricea clavata</name>
    <name type="common">Red gorgonian</name>
    <name type="synonym">Violescent sea-whip</name>
    <dbReference type="NCBI Taxonomy" id="317549"/>
    <lineage>
        <taxon>Eukaryota</taxon>
        <taxon>Metazoa</taxon>
        <taxon>Cnidaria</taxon>
        <taxon>Anthozoa</taxon>
        <taxon>Octocorallia</taxon>
        <taxon>Malacalcyonacea</taxon>
        <taxon>Plexauridae</taxon>
        <taxon>Paramuricea</taxon>
    </lineage>
</organism>
<name>A0A7D9F1V0_PARCT</name>
<evidence type="ECO:0000256" key="2">
    <source>
        <dbReference type="ARBA" id="ARBA00001946"/>
    </source>
</evidence>
<keyword evidence="13" id="KW-0464">Manganese</keyword>
<evidence type="ECO:0000256" key="11">
    <source>
        <dbReference type="ARBA" id="ARBA00022842"/>
    </source>
</evidence>
<feature type="region of interest" description="Disordered" evidence="24">
    <location>
        <begin position="418"/>
        <end position="477"/>
    </location>
</feature>
<dbReference type="InterPro" id="IPR001932">
    <property type="entry name" value="PPM-type_phosphatase-like_dom"/>
</dbReference>
<feature type="compositionally biased region" description="Basic and acidic residues" evidence="24">
    <location>
        <begin position="464"/>
        <end position="477"/>
    </location>
</feature>
<evidence type="ECO:0000256" key="17">
    <source>
        <dbReference type="ARBA" id="ARBA00063519"/>
    </source>
</evidence>
<comment type="subunit">
    <text evidence="17">Heterotrimer. Interacts with PAX1 and ARHGEF6 (or ARHGEF7).</text>
</comment>
<evidence type="ECO:0000256" key="20">
    <source>
        <dbReference type="ARBA" id="ARBA00075701"/>
    </source>
</evidence>
<evidence type="ECO:0000256" key="9">
    <source>
        <dbReference type="ARBA" id="ARBA00022737"/>
    </source>
</evidence>
<sequence>MSVEASDAEHNAAKEFINMFVEKNGSVVYDDVESLPKRSSSLHCSKEEIQGECLFIALEYLRDSGASEIVASTVAHRATVRALESDLSSFEEDVSVFDKRPDSDEEDESKMDRKVIKAYNCGKLAITTVNAVHEVCKEWKSNMPKLMKSKYVYEIYMHSEQNTRRRMEDKHIVLTEFNNLCGLDKDFPSQAFFAVYDGHGGIDCACYTIAHFHNNIAKQKTFSSDLDDALRKAFLTTDKLFLEKAKNENLRAGTTSVVALLRDNTLHIGWLGDSQISMCKQGRAVKLMEPHKPNRKDERQRIEELGGCVIWIGDWRVNGNIAVSRSIGDKDHKPYVSADPDTLEFDLEGDEEYLILGCDGLWDTIQPPNVIEMVQEHLAGGGARSQVAKFLVERAIAHGSTDNITVVVVFLDCHRTEKDPETSMDVGEVEGTGDEKVPETPAAEGTAKETGDEKAPETAAAEGATKETGDEKTEAVP</sequence>
<evidence type="ECO:0000256" key="1">
    <source>
        <dbReference type="ARBA" id="ARBA00001936"/>
    </source>
</evidence>
<keyword evidence="11" id="KW-0460">Magnesium</keyword>
<dbReference type="Pfam" id="PF00481">
    <property type="entry name" value="PP2C"/>
    <property type="match status" value="1"/>
</dbReference>
<dbReference type="PROSITE" id="PS51746">
    <property type="entry name" value="PPM_2"/>
    <property type="match status" value="1"/>
</dbReference>
<reference evidence="26" key="1">
    <citation type="submission" date="2020-04" db="EMBL/GenBank/DDBJ databases">
        <authorList>
            <person name="Alioto T."/>
            <person name="Alioto T."/>
            <person name="Gomez Garrido J."/>
        </authorList>
    </citation>
    <scope>NUCLEOTIDE SEQUENCE</scope>
    <source>
        <strain evidence="26">A484AB</strain>
    </source>
</reference>
<evidence type="ECO:0000256" key="19">
    <source>
        <dbReference type="ARBA" id="ARBA00075580"/>
    </source>
</evidence>
<evidence type="ECO:0000256" key="12">
    <source>
        <dbReference type="ARBA" id="ARBA00022912"/>
    </source>
</evidence>
<comment type="similarity">
    <text evidence="23">Belongs to the PP2C family.</text>
</comment>
<feature type="compositionally biased region" description="Basic and acidic residues" evidence="24">
    <location>
        <begin position="446"/>
        <end position="456"/>
    </location>
</feature>
<dbReference type="GO" id="GO:0005737">
    <property type="term" value="C:cytoplasm"/>
    <property type="evidence" value="ECO:0007669"/>
    <property type="project" value="UniProtKB-SubCell"/>
</dbReference>
<evidence type="ECO:0000256" key="14">
    <source>
        <dbReference type="ARBA" id="ARBA00023242"/>
    </source>
</evidence>
<dbReference type="EMBL" id="CACRXK020011044">
    <property type="protein sequence ID" value="CAB4020611.1"/>
    <property type="molecule type" value="Genomic_DNA"/>
</dbReference>
<dbReference type="CDD" id="cd00143">
    <property type="entry name" value="PP2Cc"/>
    <property type="match status" value="1"/>
</dbReference>
<proteinExistence type="inferred from homology"/>
<dbReference type="OrthoDB" id="10264738at2759"/>
<protein>
    <recommendedName>
        <fullName evidence="18">Protein phosphatase 1E</fullName>
        <ecNumber evidence="5">3.1.3.16</ecNumber>
    </recommendedName>
    <alternativeName>
        <fullName evidence="21">Ca(2+)/calmodulin-dependent protein kinase phosphatase N</fullName>
    </alternativeName>
    <alternativeName>
        <fullName evidence="19">CaMKP-nucleus</fullName>
    </alternativeName>
    <alternativeName>
        <fullName evidence="20">Partner of PIX 1</fullName>
    </alternativeName>
    <alternativeName>
        <fullName evidence="22">Partner of PIX-alpha</fullName>
    </alternativeName>
</protein>
<evidence type="ECO:0000256" key="24">
    <source>
        <dbReference type="SAM" id="MobiDB-lite"/>
    </source>
</evidence>
<keyword evidence="9" id="KW-0677">Repeat</keyword>
<evidence type="ECO:0000256" key="15">
    <source>
        <dbReference type="ARBA" id="ARBA00047761"/>
    </source>
</evidence>
<evidence type="ECO:0000256" key="16">
    <source>
        <dbReference type="ARBA" id="ARBA00048336"/>
    </source>
</evidence>
<gene>
    <name evidence="26" type="ORF">PACLA_8A074054</name>
</gene>
<dbReference type="InterPro" id="IPR036457">
    <property type="entry name" value="PPM-type-like_dom_sf"/>
</dbReference>
<comment type="cofactor">
    <cofactor evidence="2">
        <name>Mg(2+)</name>
        <dbReference type="ChEBI" id="CHEBI:18420"/>
    </cofactor>
</comment>
<comment type="catalytic activity">
    <reaction evidence="16">
        <text>O-phospho-L-threonyl-[protein] + H2O = L-threonyl-[protein] + phosphate</text>
        <dbReference type="Rhea" id="RHEA:47004"/>
        <dbReference type="Rhea" id="RHEA-COMP:11060"/>
        <dbReference type="Rhea" id="RHEA-COMP:11605"/>
        <dbReference type="ChEBI" id="CHEBI:15377"/>
        <dbReference type="ChEBI" id="CHEBI:30013"/>
        <dbReference type="ChEBI" id="CHEBI:43474"/>
        <dbReference type="ChEBI" id="CHEBI:61977"/>
        <dbReference type="EC" id="3.1.3.16"/>
    </reaction>
</comment>
<dbReference type="PROSITE" id="PS01032">
    <property type="entry name" value="PPM_1"/>
    <property type="match status" value="1"/>
</dbReference>
<dbReference type="InterPro" id="IPR000222">
    <property type="entry name" value="PP2C_BS"/>
</dbReference>
<evidence type="ECO:0000259" key="25">
    <source>
        <dbReference type="PROSITE" id="PS51746"/>
    </source>
</evidence>
<evidence type="ECO:0000256" key="21">
    <source>
        <dbReference type="ARBA" id="ARBA00078590"/>
    </source>
</evidence>
<dbReference type="GO" id="GO:0046872">
    <property type="term" value="F:metal ion binding"/>
    <property type="evidence" value="ECO:0007669"/>
    <property type="project" value="UniProtKB-KW"/>
</dbReference>
<feature type="domain" description="PPM-type phosphatase" evidence="25">
    <location>
        <begin position="154"/>
        <end position="411"/>
    </location>
</feature>
<evidence type="ECO:0000256" key="3">
    <source>
        <dbReference type="ARBA" id="ARBA00004123"/>
    </source>
</evidence>
<evidence type="ECO:0000256" key="8">
    <source>
        <dbReference type="ARBA" id="ARBA00022723"/>
    </source>
</evidence>